<comment type="caution">
    <text evidence="1">The sequence shown here is derived from an EMBL/GenBank/DDBJ whole genome shotgun (WGS) entry which is preliminary data.</text>
</comment>
<organism evidence="1">
    <name type="scientific">marine sediment metagenome</name>
    <dbReference type="NCBI Taxonomy" id="412755"/>
    <lineage>
        <taxon>unclassified sequences</taxon>
        <taxon>metagenomes</taxon>
        <taxon>ecological metagenomes</taxon>
    </lineage>
</organism>
<accession>A0A0F9J5M9</accession>
<feature type="non-terminal residue" evidence="1">
    <location>
        <position position="42"/>
    </location>
</feature>
<gene>
    <name evidence="1" type="ORF">LCGC14_1497590</name>
</gene>
<dbReference type="AlphaFoldDB" id="A0A0F9J5M9"/>
<reference evidence="1" key="1">
    <citation type="journal article" date="2015" name="Nature">
        <title>Complex archaea that bridge the gap between prokaryotes and eukaryotes.</title>
        <authorList>
            <person name="Spang A."/>
            <person name="Saw J.H."/>
            <person name="Jorgensen S.L."/>
            <person name="Zaremba-Niedzwiedzka K."/>
            <person name="Martijn J."/>
            <person name="Lind A.E."/>
            <person name="van Eijk R."/>
            <person name="Schleper C."/>
            <person name="Guy L."/>
            <person name="Ettema T.J."/>
        </authorList>
    </citation>
    <scope>NUCLEOTIDE SEQUENCE</scope>
</reference>
<sequence length="42" mass="4506">MRNPILERKIIPVTHPTDNQKAVLAKIIAAATPQLAAADISD</sequence>
<proteinExistence type="predicted"/>
<evidence type="ECO:0000313" key="1">
    <source>
        <dbReference type="EMBL" id="KKM64818.1"/>
    </source>
</evidence>
<protein>
    <submittedName>
        <fullName evidence="1">Uncharacterized protein</fullName>
    </submittedName>
</protein>
<name>A0A0F9J5M9_9ZZZZ</name>
<dbReference type="EMBL" id="LAZR01010830">
    <property type="protein sequence ID" value="KKM64818.1"/>
    <property type="molecule type" value="Genomic_DNA"/>
</dbReference>